<dbReference type="eggNOG" id="ENOG50301F2">
    <property type="taxonomic scope" value="Bacteria"/>
</dbReference>
<dbReference type="HOGENOM" id="CLU_2082745_0_0_6"/>
<evidence type="ECO:0000313" key="1">
    <source>
        <dbReference type="EMBL" id="CAR43817.1"/>
    </source>
</evidence>
<name>B4EZS8_PROMH</name>
<accession>B4EZS8</accession>
<protein>
    <submittedName>
        <fullName evidence="1">Lipoprotein</fullName>
    </submittedName>
</protein>
<reference evidence="1 2" key="1">
    <citation type="journal article" date="2008" name="J. Bacteriol.">
        <title>Complete genome sequence of uropathogenic Proteus mirabilis, a master of both adherence and motility.</title>
        <authorList>
            <person name="Pearson M.M."/>
            <person name="Sebaihia M."/>
            <person name="Churcher C."/>
            <person name="Quail M.A."/>
            <person name="Seshasayee A.S."/>
            <person name="Luscombe N.M."/>
            <person name="Abdellah Z."/>
            <person name="Arrosmith C."/>
            <person name="Atkin B."/>
            <person name="Chillingworth T."/>
            <person name="Hauser H."/>
            <person name="Jagels K."/>
            <person name="Moule S."/>
            <person name="Mungall K."/>
            <person name="Norbertczak H."/>
            <person name="Rabbinowitsch E."/>
            <person name="Walker D."/>
            <person name="Whithead S."/>
            <person name="Thomson N.R."/>
            <person name="Rather P.N."/>
            <person name="Parkhill J."/>
            <person name="Mobley H.L."/>
        </authorList>
    </citation>
    <scope>NUCLEOTIDE SEQUENCE [LARGE SCALE GENOMIC DNA]</scope>
    <source>
        <strain evidence="1 2">HI4320</strain>
    </source>
</reference>
<dbReference type="AlphaFoldDB" id="B4EZS8"/>
<keyword evidence="1" id="KW-0449">Lipoprotein</keyword>
<keyword evidence="2" id="KW-1185">Reference proteome</keyword>
<dbReference type="EnsemblBacteria" id="CAR43817">
    <property type="protein sequence ID" value="CAR43817"/>
    <property type="gene ID" value="PMI1840"/>
</dbReference>
<gene>
    <name evidence="1" type="ordered locus">PMI1840</name>
</gene>
<sequence length="122" mass="14038">MKKMTMGFAIFLLSGCATPEKWQVNMKNPTPLDIAKNLCMQEAKQRYPEHYLSSTPNYSYPSSSTITVDGKEVTIPNSNYHSYSRYDANEAERKQYFDICMRGEGWENKNKVTGLLAFLFND</sequence>
<dbReference type="Proteomes" id="UP000008319">
    <property type="component" value="Chromosome"/>
</dbReference>
<dbReference type="EMBL" id="AM942759">
    <property type="protein sequence ID" value="CAR43817.1"/>
    <property type="molecule type" value="Genomic_DNA"/>
</dbReference>
<dbReference type="PROSITE" id="PS51257">
    <property type="entry name" value="PROKAR_LIPOPROTEIN"/>
    <property type="match status" value="1"/>
</dbReference>
<dbReference type="KEGG" id="pmr:PMI1840"/>
<proteinExistence type="predicted"/>
<evidence type="ECO:0000313" key="2">
    <source>
        <dbReference type="Proteomes" id="UP000008319"/>
    </source>
</evidence>
<organism evidence="1 2">
    <name type="scientific">Proteus mirabilis (strain HI4320)</name>
    <dbReference type="NCBI Taxonomy" id="529507"/>
    <lineage>
        <taxon>Bacteria</taxon>
        <taxon>Pseudomonadati</taxon>
        <taxon>Pseudomonadota</taxon>
        <taxon>Gammaproteobacteria</taxon>
        <taxon>Enterobacterales</taxon>
        <taxon>Morganellaceae</taxon>
        <taxon>Proteus</taxon>
    </lineage>
</organism>